<dbReference type="AlphaFoldDB" id="A0A453P6I6"/>
<reference evidence="2" key="1">
    <citation type="journal article" date="2014" name="Science">
        <title>Ancient hybridizations among the ancestral genomes of bread wheat.</title>
        <authorList>
            <consortium name="International Wheat Genome Sequencing Consortium,"/>
            <person name="Marcussen T."/>
            <person name="Sandve S.R."/>
            <person name="Heier L."/>
            <person name="Spannagl M."/>
            <person name="Pfeifer M."/>
            <person name="Jakobsen K.S."/>
            <person name="Wulff B.B."/>
            <person name="Steuernagel B."/>
            <person name="Mayer K.F."/>
            <person name="Olsen O.A."/>
        </authorList>
    </citation>
    <scope>NUCLEOTIDE SEQUENCE [LARGE SCALE GENOMIC DNA]</scope>
    <source>
        <strain evidence="2">cv. AL8/78</strain>
    </source>
</reference>
<sequence>FGVMLRSSISVSMGALVVSARTSAPGSSAPLPRGCGAGHAGGRCSAGCCIVFSALYFSKPLMHSGLWEKKVCRKSFAPIPMLL</sequence>
<accession>A0A453P6I6</accession>
<reference evidence="1" key="5">
    <citation type="journal article" date="2021" name="G3 (Bethesda)">
        <title>Aegilops tauschii genome assembly Aet v5.0 features greater sequence contiguity and improved annotation.</title>
        <authorList>
            <person name="Wang L."/>
            <person name="Zhu T."/>
            <person name="Rodriguez J.C."/>
            <person name="Deal K.R."/>
            <person name="Dubcovsky J."/>
            <person name="McGuire P.E."/>
            <person name="Lux T."/>
            <person name="Spannagl M."/>
            <person name="Mayer K.F.X."/>
            <person name="Baldrich P."/>
            <person name="Meyers B.C."/>
            <person name="Huo N."/>
            <person name="Gu Y.Q."/>
            <person name="Zhou H."/>
            <person name="Devos K.M."/>
            <person name="Bennetzen J.L."/>
            <person name="Unver T."/>
            <person name="Budak H."/>
            <person name="Gulick P.J."/>
            <person name="Galiba G."/>
            <person name="Kalapos B."/>
            <person name="Nelson D.R."/>
            <person name="Li P."/>
            <person name="You F.M."/>
            <person name="Luo M.C."/>
            <person name="Dvorak J."/>
        </authorList>
    </citation>
    <scope>NUCLEOTIDE SEQUENCE [LARGE SCALE GENOMIC DNA]</scope>
    <source>
        <strain evidence="1">cv. AL8/78</strain>
    </source>
</reference>
<dbReference type="Proteomes" id="UP000015105">
    <property type="component" value="Chromosome 6D"/>
</dbReference>
<organism evidence="1 2">
    <name type="scientific">Aegilops tauschii subsp. strangulata</name>
    <name type="common">Goatgrass</name>
    <dbReference type="NCBI Taxonomy" id="200361"/>
    <lineage>
        <taxon>Eukaryota</taxon>
        <taxon>Viridiplantae</taxon>
        <taxon>Streptophyta</taxon>
        <taxon>Embryophyta</taxon>
        <taxon>Tracheophyta</taxon>
        <taxon>Spermatophyta</taxon>
        <taxon>Magnoliopsida</taxon>
        <taxon>Liliopsida</taxon>
        <taxon>Poales</taxon>
        <taxon>Poaceae</taxon>
        <taxon>BOP clade</taxon>
        <taxon>Pooideae</taxon>
        <taxon>Triticodae</taxon>
        <taxon>Triticeae</taxon>
        <taxon>Triticinae</taxon>
        <taxon>Aegilops</taxon>
    </lineage>
</organism>
<proteinExistence type="predicted"/>
<dbReference type="EnsemblPlants" id="AET6Gv20625900.7">
    <property type="protein sequence ID" value="AET6Gv20625900.7"/>
    <property type="gene ID" value="AET6Gv20625900"/>
</dbReference>
<reference evidence="1" key="4">
    <citation type="submission" date="2019-03" db="UniProtKB">
        <authorList>
            <consortium name="EnsemblPlants"/>
        </authorList>
    </citation>
    <scope>IDENTIFICATION</scope>
</reference>
<keyword evidence="2" id="KW-1185">Reference proteome</keyword>
<dbReference type="Gramene" id="AET6Gv20625900.7">
    <property type="protein sequence ID" value="AET6Gv20625900.7"/>
    <property type="gene ID" value="AET6Gv20625900"/>
</dbReference>
<evidence type="ECO:0000313" key="2">
    <source>
        <dbReference type="Proteomes" id="UP000015105"/>
    </source>
</evidence>
<reference evidence="1" key="3">
    <citation type="journal article" date="2017" name="Nature">
        <title>Genome sequence of the progenitor of the wheat D genome Aegilops tauschii.</title>
        <authorList>
            <person name="Luo M.C."/>
            <person name="Gu Y.Q."/>
            <person name="Puiu D."/>
            <person name="Wang H."/>
            <person name="Twardziok S.O."/>
            <person name="Deal K.R."/>
            <person name="Huo N."/>
            <person name="Zhu T."/>
            <person name="Wang L."/>
            <person name="Wang Y."/>
            <person name="McGuire P.E."/>
            <person name="Liu S."/>
            <person name="Long H."/>
            <person name="Ramasamy R.K."/>
            <person name="Rodriguez J.C."/>
            <person name="Van S.L."/>
            <person name="Yuan L."/>
            <person name="Wang Z."/>
            <person name="Xia Z."/>
            <person name="Xiao L."/>
            <person name="Anderson O.D."/>
            <person name="Ouyang S."/>
            <person name="Liang Y."/>
            <person name="Zimin A.V."/>
            <person name="Pertea G."/>
            <person name="Qi P."/>
            <person name="Bennetzen J.L."/>
            <person name="Dai X."/>
            <person name="Dawson M.W."/>
            <person name="Muller H.G."/>
            <person name="Kugler K."/>
            <person name="Rivarola-Duarte L."/>
            <person name="Spannagl M."/>
            <person name="Mayer K.F.X."/>
            <person name="Lu F.H."/>
            <person name="Bevan M.W."/>
            <person name="Leroy P."/>
            <person name="Li P."/>
            <person name="You F.M."/>
            <person name="Sun Q."/>
            <person name="Liu Z."/>
            <person name="Lyons E."/>
            <person name="Wicker T."/>
            <person name="Salzberg S.L."/>
            <person name="Devos K.M."/>
            <person name="Dvorak J."/>
        </authorList>
    </citation>
    <scope>NUCLEOTIDE SEQUENCE [LARGE SCALE GENOMIC DNA]</scope>
    <source>
        <strain evidence="1">cv. AL8/78</strain>
    </source>
</reference>
<name>A0A453P6I6_AEGTS</name>
<evidence type="ECO:0000313" key="1">
    <source>
        <dbReference type="EnsemblPlants" id="AET6Gv20625900.7"/>
    </source>
</evidence>
<reference evidence="2" key="2">
    <citation type="journal article" date="2017" name="Nat. Plants">
        <title>The Aegilops tauschii genome reveals multiple impacts of transposons.</title>
        <authorList>
            <person name="Zhao G."/>
            <person name="Zou C."/>
            <person name="Li K."/>
            <person name="Wang K."/>
            <person name="Li T."/>
            <person name="Gao L."/>
            <person name="Zhang X."/>
            <person name="Wang H."/>
            <person name="Yang Z."/>
            <person name="Liu X."/>
            <person name="Jiang W."/>
            <person name="Mao L."/>
            <person name="Kong X."/>
            <person name="Jiao Y."/>
            <person name="Jia J."/>
        </authorList>
    </citation>
    <scope>NUCLEOTIDE SEQUENCE [LARGE SCALE GENOMIC DNA]</scope>
    <source>
        <strain evidence="2">cv. AL8/78</strain>
    </source>
</reference>
<protein>
    <submittedName>
        <fullName evidence="1">Uncharacterized protein</fullName>
    </submittedName>
</protein>